<dbReference type="GO" id="GO:0008250">
    <property type="term" value="C:oligosaccharyltransferase complex"/>
    <property type="evidence" value="ECO:0007669"/>
    <property type="project" value="TreeGrafter"/>
</dbReference>
<dbReference type="VEuPathDB" id="FungiDB:SOCG_04805"/>
<dbReference type="InterPro" id="IPR005013">
    <property type="entry name" value="DDOST_48_kDa_subunit"/>
</dbReference>
<dbReference type="InterPro" id="IPR029062">
    <property type="entry name" value="Class_I_gatase-like"/>
</dbReference>
<comment type="subunit">
    <text evidence="8">Component of the oligosaccharyltransferase (OST) complex.</text>
</comment>
<dbReference type="SUPFAM" id="SSF52317">
    <property type="entry name" value="Class I glutamine amidotransferase-like"/>
    <property type="match status" value="1"/>
</dbReference>
<dbReference type="Pfam" id="PF03345">
    <property type="entry name" value="OST48_N"/>
    <property type="match status" value="1"/>
</dbReference>
<sequence>MKRALCLLIALSWSLFVQGLRHTILATADHSLEDYSTFLESLRENGFDVTVANVKDEKAKLFEYGERKYDNVILFSTQSKSLGAAFSPKAILEFAQAGGNVLFAAGSNLPEGIRELGRQLDMYVGERHSSVVDHFHSVEGSDDESVLLDALTESPHIISDETRQAGSIVYKGNGHFLGKNYRAQPVLRGNPSTYVYNKKSESQVSEEPWAAGAQLFLVSVFQSDAGERIGFSGSPEMFANAYLSPSSPSYSVANALFARDLTNWVFQRVAVLHATNMTYGKVGEPYELRNASTYRIKDQMVFSIDIAILNDGQPQPYVTDDVQMELVMLDPYYRVNMVPVASGSQTHQHYEAIFDVPDHYGVFTYKIAYHRPGLNPIDEKATFTIRQFFHNEYPRFLPHAYPYYVSCFAVLGAFLIFCGIWLVQIPKASVKKQK</sequence>
<comment type="pathway">
    <text evidence="2 8">Protein modification; protein glycosylation.</text>
</comment>
<evidence type="ECO:0000256" key="7">
    <source>
        <dbReference type="ARBA" id="ARBA00023136"/>
    </source>
</evidence>
<evidence type="ECO:0000256" key="1">
    <source>
        <dbReference type="ARBA" id="ARBA00004479"/>
    </source>
</evidence>
<dbReference type="HOGENOM" id="CLU_031804_1_1_1"/>
<evidence type="ECO:0000313" key="12">
    <source>
        <dbReference type="Proteomes" id="UP000016088"/>
    </source>
</evidence>
<comment type="subcellular location">
    <subcellularLocation>
        <location evidence="8">Endoplasmic reticulum membrane</location>
        <topology evidence="8">Single-pass type I membrane protein</topology>
    </subcellularLocation>
    <subcellularLocation>
        <location evidence="1">Membrane</location>
        <topology evidence="1">Single-pass type I membrane protein</topology>
    </subcellularLocation>
</comment>
<dbReference type="PANTHER" id="PTHR10830">
    <property type="entry name" value="DOLICHYL-DIPHOSPHOOLIGOSACCHARIDE--PROTEIN GLYCOSYLTRANSFERASE 48 KDA SUBUNIT"/>
    <property type="match status" value="1"/>
</dbReference>
<dbReference type="GO" id="GO:0018279">
    <property type="term" value="P:protein N-linked glycosylation via asparagine"/>
    <property type="evidence" value="ECO:0007669"/>
    <property type="project" value="UniProtKB-UniRule"/>
</dbReference>
<dbReference type="GO" id="GO:0016740">
    <property type="term" value="F:transferase activity"/>
    <property type="evidence" value="ECO:0007669"/>
    <property type="project" value="UniProtKB-KW"/>
</dbReference>
<comment type="similarity">
    <text evidence="3 8">Belongs to the DDOST 48 kDa subunit family.</text>
</comment>
<proteinExistence type="inferred from homology"/>
<evidence type="ECO:0000259" key="9">
    <source>
        <dbReference type="Pfam" id="PF03345"/>
    </source>
</evidence>
<organism evidence="11 12">
    <name type="scientific">Schizosaccharomyces octosporus (strain yFS286)</name>
    <name type="common">Fission yeast</name>
    <name type="synonym">Octosporomyces octosporus</name>
    <dbReference type="NCBI Taxonomy" id="483514"/>
    <lineage>
        <taxon>Eukaryota</taxon>
        <taxon>Fungi</taxon>
        <taxon>Dikarya</taxon>
        <taxon>Ascomycota</taxon>
        <taxon>Taphrinomycotina</taxon>
        <taxon>Schizosaccharomycetes</taxon>
        <taxon>Schizosaccharomycetales</taxon>
        <taxon>Schizosaccharomycetaceae</taxon>
        <taxon>Schizosaccharomyces</taxon>
    </lineage>
</organism>
<evidence type="ECO:0000256" key="5">
    <source>
        <dbReference type="ARBA" id="ARBA00022824"/>
    </source>
</evidence>
<evidence type="ECO:0000259" key="10">
    <source>
        <dbReference type="Pfam" id="PF23358"/>
    </source>
</evidence>
<evidence type="ECO:0000256" key="4">
    <source>
        <dbReference type="ARBA" id="ARBA00022692"/>
    </source>
</evidence>
<feature type="domain" description="OST48 middle" evidence="10">
    <location>
        <begin position="290"/>
        <end position="424"/>
    </location>
</feature>
<dbReference type="InterPro" id="IPR055459">
    <property type="entry name" value="OST48_MD"/>
</dbReference>
<evidence type="ECO:0000256" key="6">
    <source>
        <dbReference type="ARBA" id="ARBA00022989"/>
    </source>
</evidence>
<dbReference type="Pfam" id="PF23358">
    <property type="entry name" value="OST48_MD"/>
    <property type="match status" value="1"/>
</dbReference>
<feature type="chain" id="PRO_5005146778" description="Dolichyl-diphosphooligosaccharide--protein glycosyltransferase subunit WBP1" evidence="8">
    <location>
        <begin position="20"/>
        <end position="434"/>
    </location>
</feature>
<dbReference type="UniPathway" id="UPA00378"/>
<gene>
    <name evidence="11" type="ORF">SOCG_04805</name>
</gene>
<dbReference type="EMBL" id="KE503207">
    <property type="protein sequence ID" value="EPX72112.1"/>
    <property type="molecule type" value="Genomic_DNA"/>
</dbReference>
<reference evidence="11 12" key="1">
    <citation type="journal article" date="2011" name="Science">
        <title>Comparative functional genomics of the fission yeasts.</title>
        <authorList>
            <person name="Rhind N."/>
            <person name="Chen Z."/>
            <person name="Yassour M."/>
            <person name="Thompson D.A."/>
            <person name="Haas B.J."/>
            <person name="Habib N."/>
            <person name="Wapinski I."/>
            <person name="Roy S."/>
            <person name="Lin M.F."/>
            <person name="Heiman D.I."/>
            <person name="Young S.K."/>
            <person name="Furuya K."/>
            <person name="Guo Y."/>
            <person name="Pidoux A."/>
            <person name="Chen H.M."/>
            <person name="Robbertse B."/>
            <person name="Goldberg J.M."/>
            <person name="Aoki K."/>
            <person name="Bayne E.H."/>
            <person name="Berlin A.M."/>
            <person name="Desjardins C.A."/>
            <person name="Dobbs E."/>
            <person name="Dukaj L."/>
            <person name="Fan L."/>
            <person name="FitzGerald M.G."/>
            <person name="French C."/>
            <person name="Gujja S."/>
            <person name="Hansen K."/>
            <person name="Keifenheim D."/>
            <person name="Levin J.Z."/>
            <person name="Mosher R.A."/>
            <person name="Mueller C.A."/>
            <person name="Pfiffner J."/>
            <person name="Priest M."/>
            <person name="Russ C."/>
            <person name="Smialowska A."/>
            <person name="Swoboda P."/>
            <person name="Sykes S.M."/>
            <person name="Vaughn M."/>
            <person name="Vengrova S."/>
            <person name="Yoder R."/>
            <person name="Zeng Q."/>
            <person name="Allshire R."/>
            <person name="Baulcombe D."/>
            <person name="Birren B.W."/>
            <person name="Brown W."/>
            <person name="Ekwall K."/>
            <person name="Kellis M."/>
            <person name="Leatherwood J."/>
            <person name="Levin H."/>
            <person name="Margalit H."/>
            <person name="Martienssen R."/>
            <person name="Nieduszynski C.A."/>
            <person name="Spatafora J.W."/>
            <person name="Friedman N."/>
            <person name="Dalgaard J.Z."/>
            <person name="Baumann P."/>
            <person name="Niki H."/>
            <person name="Regev A."/>
            <person name="Nusbaum C."/>
        </authorList>
    </citation>
    <scope>NUCLEOTIDE SEQUENCE [LARGE SCALE GENOMIC DNA]</scope>
    <source>
        <strain evidence="12">yFS286</strain>
    </source>
</reference>
<keyword evidence="12" id="KW-1185">Reference proteome</keyword>
<evidence type="ECO:0000256" key="3">
    <source>
        <dbReference type="ARBA" id="ARBA00008743"/>
    </source>
</evidence>
<feature type="transmembrane region" description="Helical" evidence="8">
    <location>
        <begin position="401"/>
        <end position="423"/>
    </location>
</feature>
<protein>
    <recommendedName>
        <fullName evidence="8">Dolichyl-diphosphooligosaccharide--protein glycosyltransferase subunit WBP1</fullName>
        <shortName evidence="8">Oligosaccharyl transferase subunit WBP1</shortName>
    </recommendedName>
</protein>
<dbReference type="Proteomes" id="UP000016088">
    <property type="component" value="Unassembled WGS sequence"/>
</dbReference>
<dbReference type="GeneID" id="25033765"/>
<dbReference type="InterPro" id="IPR055457">
    <property type="entry name" value="OST48_N"/>
</dbReference>
<comment type="function">
    <text evidence="8">Subunit of the oligosaccharyl transferase (OST) complex that catalyzes the initial transfer of a defined glycan (Glc(3)Man(9)GlcNAc(2) in eukaryotes) from the lipid carrier dolichol-pyrophosphate to an asparagine residue within an Asn-X-Ser/Thr consensus motif in nascent polypeptide chains, the first step in protein N-glycosylation. N-glycosylation occurs cotranslationally and the complex associates with the Sec61 complex at the channel-forming translocon complex that mediates protein translocation across the endoplasmic reticulum (ER).</text>
</comment>
<dbReference type="OrthoDB" id="29105at2759"/>
<keyword evidence="7 8" id="KW-0472">Membrane</keyword>
<evidence type="ECO:0000256" key="2">
    <source>
        <dbReference type="ARBA" id="ARBA00004922"/>
    </source>
</evidence>
<dbReference type="AlphaFoldDB" id="S9PVW1"/>
<keyword evidence="5 8" id="KW-0256">Endoplasmic reticulum</keyword>
<keyword evidence="4 8" id="KW-0812">Transmembrane</keyword>
<evidence type="ECO:0000313" key="11">
    <source>
        <dbReference type="EMBL" id="EPX72112.1"/>
    </source>
</evidence>
<dbReference type="eggNOG" id="KOG2754">
    <property type="taxonomic scope" value="Eukaryota"/>
</dbReference>
<feature type="domain" description="OST48 N-terminal" evidence="9">
    <location>
        <begin position="30"/>
        <end position="265"/>
    </location>
</feature>
<dbReference type="RefSeq" id="XP_013019406.1">
    <property type="nucleotide sequence ID" value="XM_013163952.1"/>
</dbReference>
<dbReference type="PANTHER" id="PTHR10830:SF0">
    <property type="entry name" value="DOLICHYL-DIPHOSPHOOLIGOSACCHARIDE--PROTEIN GLYCOSYLTRANSFERASE 48 KDA SUBUNIT"/>
    <property type="match status" value="1"/>
</dbReference>
<keyword evidence="8" id="KW-0732">Signal</keyword>
<accession>S9PVW1</accession>
<name>S9PVW1_SCHOY</name>
<evidence type="ECO:0000256" key="8">
    <source>
        <dbReference type="RuleBase" id="RU361142"/>
    </source>
</evidence>
<keyword evidence="6 8" id="KW-1133">Transmembrane helix</keyword>
<feature type="signal peptide" evidence="8">
    <location>
        <begin position="1"/>
        <end position="19"/>
    </location>
</feature>
<dbReference type="OMA" id="AHDEYPR"/>